<protein>
    <submittedName>
        <fullName evidence="3">Type VI secretion system lipoprotein TssJ</fullName>
    </submittedName>
</protein>
<sequence>MRLFFPIKAAVAALACVALLNACASDPKAPKESIRLDLVVSAADDVNPNDRKQASPIVVRIYELKSDLAFNDADFFTLQRKDKDLLVDDLVTRDQFVLRPGEARRIRRVAGDEAKTLGVIAEYRDLPKSVWRAVYRLPEAPPKAWYRRAVKMKLSIDLDEKAIDIYERE</sequence>
<feature type="signal peptide" evidence="1">
    <location>
        <begin position="1"/>
        <end position="24"/>
    </location>
</feature>
<dbReference type="KEGG" id="bstg:WT74_22995"/>
<evidence type="ECO:0000313" key="4">
    <source>
        <dbReference type="Proteomes" id="UP000068603"/>
    </source>
</evidence>
<evidence type="ECO:0000313" key="3">
    <source>
        <dbReference type="EMBL" id="RQY90202.1"/>
    </source>
</evidence>
<name>A0A119TMJ0_9BURK</name>
<reference evidence="2 4" key="1">
    <citation type="submission" date="2015-11" db="EMBL/GenBank/DDBJ databases">
        <title>Expanding the genomic diversity of Burkholderia species for the development of highly accurate diagnostics.</title>
        <authorList>
            <person name="Sahl J."/>
            <person name="Keim P."/>
            <person name="Wagner D."/>
        </authorList>
    </citation>
    <scope>NUCLEOTIDE SEQUENCE [LARGE SCALE GENOMIC DNA]</scope>
    <source>
        <strain evidence="2 4">MSMB1960WGS</strain>
    </source>
</reference>
<gene>
    <name evidence="3" type="primary">tssJ</name>
    <name evidence="3" type="ORF">DF017_19275</name>
    <name evidence="2" type="ORF">WT44_20605</name>
</gene>
<dbReference type="AlphaFoldDB" id="A0A119TMJ0"/>
<dbReference type="RefSeq" id="WP_059810584.1">
    <property type="nucleotide sequence ID" value="NZ_CP013461.1"/>
</dbReference>
<evidence type="ECO:0000313" key="2">
    <source>
        <dbReference type="EMBL" id="KWA58579.1"/>
    </source>
</evidence>
<dbReference type="PANTHER" id="PTHR37625:SF4">
    <property type="entry name" value="OUTER MEMBRANE LIPOPROTEIN"/>
    <property type="match status" value="1"/>
</dbReference>
<dbReference type="InterPro" id="IPR038706">
    <property type="entry name" value="Type_VI_SciN-like_sf"/>
</dbReference>
<evidence type="ECO:0000313" key="5">
    <source>
        <dbReference type="Proteomes" id="UP000281098"/>
    </source>
</evidence>
<dbReference type="NCBIfam" id="TIGR03352">
    <property type="entry name" value="VI_chp_3"/>
    <property type="match status" value="1"/>
</dbReference>
<comment type="caution">
    <text evidence="2">The sequence shown here is derived from an EMBL/GenBank/DDBJ whole genome shotgun (WGS) entry which is preliminary data.</text>
</comment>
<dbReference type="Gene3D" id="2.60.40.4150">
    <property type="entry name" value="Type VI secretion system, lipoprotein SciN"/>
    <property type="match status" value="1"/>
</dbReference>
<keyword evidence="5" id="KW-1185">Reference proteome</keyword>
<dbReference type="PANTHER" id="PTHR37625">
    <property type="entry name" value="OUTER MEMBRANE LIPOPROTEIN-RELATED"/>
    <property type="match status" value="1"/>
</dbReference>
<dbReference type="Proteomes" id="UP000068603">
    <property type="component" value="Unassembled WGS sequence"/>
</dbReference>
<dbReference type="EMBL" id="QTPM01000023">
    <property type="protein sequence ID" value="RQY90202.1"/>
    <property type="molecule type" value="Genomic_DNA"/>
</dbReference>
<reference evidence="3 5" key="2">
    <citation type="submission" date="2018-08" db="EMBL/GenBank/DDBJ databases">
        <title>Comparative analysis of Burkholderia isolates from Puerto Rico.</title>
        <authorList>
            <person name="Hall C."/>
            <person name="Sahl J."/>
            <person name="Wagner D."/>
        </authorList>
    </citation>
    <scope>NUCLEOTIDE SEQUENCE [LARGE SCALE GENOMIC DNA]</scope>
    <source>
        <strain evidence="3 5">Bp8966</strain>
    </source>
</reference>
<keyword evidence="1" id="KW-0732">Signal</keyword>
<accession>A0A119TMJ0</accession>
<feature type="chain" id="PRO_5044548012" evidence="1">
    <location>
        <begin position="25"/>
        <end position="169"/>
    </location>
</feature>
<organism evidence="2">
    <name type="scientific">Burkholderia stagnalis</name>
    <dbReference type="NCBI Taxonomy" id="1503054"/>
    <lineage>
        <taxon>Bacteria</taxon>
        <taxon>Pseudomonadati</taxon>
        <taxon>Pseudomonadota</taxon>
        <taxon>Betaproteobacteria</taxon>
        <taxon>Burkholderiales</taxon>
        <taxon>Burkholderiaceae</taxon>
        <taxon>Burkholderia</taxon>
        <taxon>Burkholderia cepacia complex</taxon>
    </lineage>
</organism>
<dbReference type="InterPro" id="IPR017734">
    <property type="entry name" value="T6SS_SciN"/>
</dbReference>
<dbReference type="Proteomes" id="UP000281098">
    <property type="component" value="Unassembled WGS sequence"/>
</dbReference>
<proteinExistence type="predicted"/>
<dbReference type="STRING" id="1503054.WT74_22995"/>
<evidence type="ECO:0000256" key="1">
    <source>
        <dbReference type="SAM" id="SignalP"/>
    </source>
</evidence>
<dbReference type="EMBL" id="LPHB01000056">
    <property type="protein sequence ID" value="KWA58579.1"/>
    <property type="molecule type" value="Genomic_DNA"/>
</dbReference>
<keyword evidence="3" id="KW-0449">Lipoprotein</keyword>
<dbReference type="Pfam" id="PF12790">
    <property type="entry name" value="T6SS-SciN"/>
    <property type="match status" value="1"/>
</dbReference>